<feature type="domain" description="CCHC-type" evidence="3">
    <location>
        <begin position="38"/>
        <end position="53"/>
    </location>
</feature>
<dbReference type="Gene3D" id="4.10.60.10">
    <property type="entry name" value="Zinc finger, CCHC-type"/>
    <property type="match status" value="1"/>
</dbReference>
<dbReference type="SUPFAM" id="SSF57756">
    <property type="entry name" value="Retrovirus zinc finger-like domains"/>
    <property type="match status" value="1"/>
</dbReference>
<gene>
    <name evidence="4" type="ORF">V6N11_055221</name>
</gene>
<dbReference type="SMART" id="SM00343">
    <property type="entry name" value="ZnF_C2HC"/>
    <property type="match status" value="1"/>
</dbReference>
<proteinExistence type="predicted"/>
<feature type="compositionally biased region" description="Basic and acidic residues" evidence="2">
    <location>
        <begin position="114"/>
        <end position="125"/>
    </location>
</feature>
<name>A0ABR2PES6_9ROSI</name>
<evidence type="ECO:0000313" key="5">
    <source>
        <dbReference type="Proteomes" id="UP001396334"/>
    </source>
</evidence>
<keyword evidence="1" id="KW-0862">Zinc</keyword>
<dbReference type="EMBL" id="JBBPBN010000061">
    <property type="protein sequence ID" value="KAK8986904.1"/>
    <property type="molecule type" value="Genomic_DNA"/>
</dbReference>
<dbReference type="InterPro" id="IPR001878">
    <property type="entry name" value="Znf_CCHC"/>
</dbReference>
<dbReference type="Proteomes" id="UP001396334">
    <property type="component" value="Unassembled WGS sequence"/>
</dbReference>
<feature type="region of interest" description="Disordered" evidence="2">
    <location>
        <begin position="104"/>
        <end position="125"/>
    </location>
</feature>
<accession>A0ABR2PES6</accession>
<feature type="region of interest" description="Disordered" evidence="2">
    <location>
        <begin position="1"/>
        <end position="29"/>
    </location>
</feature>
<evidence type="ECO:0000313" key="4">
    <source>
        <dbReference type="EMBL" id="KAK8986904.1"/>
    </source>
</evidence>
<comment type="caution">
    <text evidence="4">The sequence shown here is derived from an EMBL/GenBank/DDBJ whole genome shotgun (WGS) entry which is preliminary data.</text>
</comment>
<reference evidence="4 5" key="1">
    <citation type="journal article" date="2024" name="G3 (Bethesda)">
        <title>Genome assembly of Hibiscus sabdariffa L. provides insights into metabolisms of medicinal natural products.</title>
        <authorList>
            <person name="Kim T."/>
        </authorList>
    </citation>
    <scope>NUCLEOTIDE SEQUENCE [LARGE SCALE GENOMIC DNA]</scope>
    <source>
        <strain evidence="4">TK-2024</strain>
        <tissue evidence="4">Old leaves</tissue>
    </source>
</reference>
<keyword evidence="5" id="KW-1185">Reference proteome</keyword>
<evidence type="ECO:0000256" key="1">
    <source>
        <dbReference type="PROSITE-ProRule" id="PRU00047"/>
    </source>
</evidence>
<dbReference type="PROSITE" id="PS50158">
    <property type="entry name" value="ZF_CCHC"/>
    <property type="match status" value="1"/>
</dbReference>
<dbReference type="Pfam" id="PF00098">
    <property type="entry name" value="zf-CCHC"/>
    <property type="match status" value="1"/>
</dbReference>
<protein>
    <recommendedName>
        <fullName evidence="3">CCHC-type domain-containing protein</fullName>
    </recommendedName>
</protein>
<evidence type="ECO:0000256" key="2">
    <source>
        <dbReference type="SAM" id="MobiDB-lite"/>
    </source>
</evidence>
<dbReference type="InterPro" id="IPR036875">
    <property type="entry name" value="Znf_CCHC_sf"/>
</dbReference>
<feature type="compositionally biased region" description="Basic residues" evidence="2">
    <location>
        <begin position="7"/>
        <end position="17"/>
    </location>
</feature>
<evidence type="ECO:0000259" key="3">
    <source>
        <dbReference type="PROSITE" id="PS50158"/>
    </source>
</evidence>
<organism evidence="4 5">
    <name type="scientific">Hibiscus sabdariffa</name>
    <name type="common">roselle</name>
    <dbReference type="NCBI Taxonomy" id="183260"/>
    <lineage>
        <taxon>Eukaryota</taxon>
        <taxon>Viridiplantae</taxon>
        <taxon>Streptophyta</taxon>
        <taxon>Embryophyta</taxon>
        <taxon>Tracheophyta</taxon>
        <taxon>Spermatophyta</taxon>
        <taxon>Magnoliopsida</taxon>
        <taxon>eudicotyledons</taxon>
        <taxon>Gunneridae</taxon>
        <taxon>Pentapetalae</taxon>
        <taxon>rosids</taxon>
        <taxon>malvids</taxon>
        <taxon>Malvales</taxon>
        <taxon>Malvaceae</taxon>
        <taxon>Malvoideae</taxon>
        <taxon>Hibiscus</taxon>
    </lineage>
</organism>
<sequence length="125" mass="14008">MVCEAKGKKRAKSKGNGKSKPNGKDALKPKKGISKEAKCFYCEKFGHWKRNCPFYLEEVKKSKANGAPSSAANTYSMLLTNSRTHDQVDFLVSLIKSSSLENELLRFPKPGDNAPKEENRRESQL</sequence>
<keyword evidence="1" id="KW-0863">Zinc-finger</keyword>
<keyword evidence="1" id="KW-0479">Metal-binding</keyword>